<dbReference type="EMBL" id="CP000767">
    <property type="protein sequence ID" value="EAU01398.1"/>
    <property type="molecule type" value="Genomic_DNA"/>
</dbReference>
<protein>
    <submittedName>
        <fullName evidence="7">LemA protein</fullName>
    </submittedName>
</protein>
<dbReference type="InterPro" id="IPR007156">
    <property type="entry name" value="MamQ_LemA"/>
</dbReference>
<reference evidence="7" key="1">
    <citation type="submission" date="2016-07" db="EMBL/GenBank/DDBJ databases">
        <title>Comparative genomics of the Campylobacter concisus group.</title>
        <authorList>
            <person name="Miller W.G."/>
            <person name="Yee E."/>
            <person name="Chapman M.H."/>
            <person name="Huynh S."/>
            <person name="Bono J.L."/>
            <person name="On S.L.W."/>
            <person name="StLeger J."/>
            <person name="Foster G."/>
            <person name="Parker C.T."/>
        </authorList>
    </citation>
    <scope>NUCLEOTIDE SEQUENCE</scope>
    <source>
        <strain evidence="7">525.92</strain>
    </source>
</reference>
<keyword evidence="8" id="KW-1185">Reference proteome</keyword>
<dbReference type="GO" id="GO:0016020">
    <property type="term" value="C:membrane"/>
    <property type="evidence" value="ECO:0007669"/>
    <property type="project" value="UniProtKB-SubCell"/>
</dbReference>
<dbReference type="InterPro" id="IPR023353">
    <property type="entry name" value="LemA-like_dom_sf"/>
</dbReference>
<evidence type="ECO:0000256" key="2">
    <source>
        <dbReference type="ARBA" id="ARBA00008854"/>
    </source>
</evidence>
<dbReference type="SUPFAM" id="SSF140478">
    <property type="entry name" value="LemA-like"/>
    <property type="match status" value="1"/>
</dbReference>
<evidence type="ECO:0000313" key="7">
    <source>
        <dbReference type="EMBL" id="EAU01398.1"/>
    </source>
</evidence>
<name>A7H0N8_CAMC5</name>
<comment type="similarity">
    <text evidence="2">Belongs to the LemA family.</text>
</comment>
<sequence length="187" mass="20741">MNAFAVFIVVAVVLVFAIIGIYNSLVGKKNQMLNIEAGVDAQLKRRYDLLPNLVAAAKEYLSHERGLLEAITALRSNAQNARTSEEKFNLNNQLSQLLNGLKVTIENYPDLKANQNILHIQSTLSEIEEQISAARRAYNSSVEVYNNAIEMFPSNLIANSFGFKKAAFFDIPDDQSAAPDIGKMFKS</sequence>
<dbReference type="PANTHER" id="PTHR34478">
    <property type="entry name" value="PROTEIN LEMA"/>
    <property type="match status" value="1"/>
</dbReference>
<keyword evidence="5 6" id="KW-0472">Membrane</keyword>
<dbReference type="HOGENOM" id="CLU_056714_3_1_7"/>
<proteinExistence type="inferred from homology"/>
<keyword evidence="3 6" id="KW-0812">Transmembrane</keyword>
<organism evidence="7 8">
    <name type="scientific">Campylobacter curvus (strain 525.92)</name>
    <dbReference type="NCBI Taxonomy" id="360105"/>
    <lineage>
        <taxon>Bacteria</taxon>
        <taxon>Pseudomonadati</taxon>
        <taxon>Campylobacterota</taxon>
        <taxon>Epsilonproteobacteria</taxon>
        <taxon>Campylobacterales</taxon>
        <taxon>Campylobacteraceae</taxon>
        <taxon>Campylobacter</taxon>
    </lineage>
</organism>
<dbReference type="OrthoDB" id="9804152at2"/>
<evidence type="ECO:0000256" key="5">
    <source>
        <dbReference type="ARBA" id="ARBA00023136"/>
    </source>
</evidence>
<dbReference type="RefSeq" id="WP_009649789.1">
    <property type="nucleotide sequence ID" value="NC_009715.2"/>
</dbReference>
<comment type="subcellular location">
    <subcellularLocation>
        <location evidence="1">Membrane</location>
        <topology evidence="1">Single-pass membrane protein</topology>
    </subcellularLocation>
</comment>
<accession>A7H0N8</accession>
<dbReference type="AlphaFoldDB" id="A7H0N8"/>
<dbReference type="KEGG" id="ccv:CCV52592_0634"/>
<keyword evidence="4 6" id="KW-1133">Transmembrane helix</keyword>
<evidence type="ECO:0000256" key="4">
    <source>
        <dbReference type="ARBA" id="ARBA00022989"/>
    </source>
</evidence>
<dbReference type="Gene3D" id="1.20.1440.20">
    <property type="entry name" value="LemA-like domain"/>
    <property type="match status" value="1"/>
</dbReference>
<dbReference type="STRING" id="360105.CCV52592_0634"/>
<dbReference type="Proteomes" id="UP000006380">
    <property type="component" value="Chromosome"/>
</dbReference>
<evidence type="ECO:0000256" key="6">
    <source>
        <dbReference type="SAM" id="Phobius"/>
    </source>
</evidence>
<dbReference type="PANTHER" id="PTHR34478:SF1">
    <property type="entry name" value="PROTEIN LEMA"/>
    <property type="match status" value="1"/>
</dbReference>
<dbReference type="Pfam" id="PF04011">
    <property type="entry name" value="LemA"/>
    <property type="match status" value="1"/>
</dbReference>
<gene>
    <name evidence="7" type="primary">lemA</name>
    <name evidence="7" type="ORF">CCV52592_0634</name>
</gene>
<evidence type="ECO:0000256" key="1">
    <source>
        <dbReference type="ARBA" id="ARBA00004167"/>
    </source>
</evidence>
<evidence type="ECO:0000256" key="3">
    <source>
        <dbReference type="ARBA" id="ARBA00022692"/>
    </source>
</evidence>
<evidence type="ECO:0000313" key="8">
    <source>
        <dbReference type="Proteomes" id="UP000006380"/>
    </source>
</evidence>
<feature type="transmembrane region" description="Helical" evidence="6">
    <location>
        <begin position="6"/>
        <end position="25"/>
    </location>
</feature>